<evidence type="ECO:0000313" key="3">
    <source>
        <dbReference type="EMBL" id="KAK9152985.1"/>
    </source>
</evidence>
<accession>A0AAP0KKN8</accession>
<feature type="region of interest" description="Disordered" evidence="1">
    <location>
        <begin position="53"/>
        <end position="74"/>
    </location>
</feature>
<comment type="caution">
    <text evidence="3">The sequence shown here is derived from an EMBL/GenBank/DDBJ whole genome shotgun (WGS) entry which is preliminary data.</text>
</comment>
<keyword evidence="2" id="KW-0472">Membrane</keyword>
<evidence type="ECO:0000256" key="1">
    <source>
        <dbReference type="SAM" id="MobiDB-lite"/>
    </source>
</evidence>
<keyword evidence="2" id="KW-0812">Transmembrane</keyword>
<reference evidence="3 4" key="1">
    <citation type="submission" date="2024-01" db="EMBL/GenBank/DDBJ databases">
        <title>Genome assemblies of Stephania.</title>
        <authorList>
            <person name="Yang L."/>
        </authorList>
    </citation>
    <scope>NUCLEOTIDE SEQUENCE [LARGE SCALE GENOMIC DNA]</scope>
    <source>
        <strain evidence="3">QJT</strain>
        <tissue evidence="3">Leaf</tissue>
    </source>
</reference>
<protein>
    <submittedName>
        <fullName evidence="3">Uncharacterized protein</fullName>
    </submittedName>
</protein>
<keyword evidence="4" id="KW-1185">Reference proteome</keyword>
<feature type="transmembrane region" description="Helical" evidence="2">
    <location>
        <begin position="6"/>
        <end position="24"/>
    </location>
</feature>
<organism evidence="3 4">
    <name type="scientific">Stephania japonica</name>
    <dbReference type="NCBI Taxonomy" id="461633"/>
    <lineage>
        <taxon>Eukaryota</taxon>
        <taxon>Viridiplantae</taxon>
        <taxon>Streptophyta</taxon>
        <taxon>Embryophyta</taxon>
        <taxon>Tracheophyta</taxon>
        <taxon>Spermatophyta</taxon>
        <taxon>Magnoliopsida</taxon>
        <taxon>Ranunculales</taxon>
        <taxon>Menispermaceae</taxon>
        <taxon>Menispermoideae</taxon>
        <taxon>Cissampelideae</taxon>
        <taxon>Stephania</taxon>
    </lineage>
</organism>
<evidence type="ECO:0000256" key="2">
    <source>
        <dbReference type="SAM" id="Phobius"/>
    </source>
</evidence>
<keyword evidence="2" id="KW-1133">Transmembrane helix</keyword>
<dbReference type="EMBL" id="JBBNAE010000001">
    <property type="protein sequence ID" value="KAK9152985.1"/>
    <property type="molecule type" value="Genomic_DNA"/>
</dbReference>
<gene>
    <name evidence="3" type="ORF">Sjap_000465</name>
</gene>
<dbReference type="AlphaFoldDB" id="A0AAP0KKN8"/>
<name>A0AAP0KKN8_9MAGN</name>
<dbReference type="Proteomes" id="UP001417504">
    <property type="component" value="Unassembled WGS sequence"/>
</dbReference>
<sequence>MLAYLILHFLHLFVFIIRCFLFGVGEPFINGPAVPYDPKYHEYWARNNPLDNHEEWERNNSRDNESDNESGRET</sequence>
<evidence type="ECO:0000313" key="4">
    <source>
        <dbReference type="Proteomes" id="UP001417504"/>
    </source>
</evidence>
<proteinExistence type="predicted"/>